<dbReference type="InterPro" id="IPR000792">
    <property type="entry name" value="Tscrpt_reg_LuxR_C"/>
</dbReference>
<dbReference type="EMBL" id="FWXT01000001">
    <property type="protein sequence ID" value="SMC44411.1"/>
    <property type="molecule type" value="Genomic_DNA"/>
</dbReference>
<proteinExistence type="inferred from homology"/>
<dbReference type="CDD" id="cd06171">
    <property type="entry name" value="Sigma70_r4"/>
    <property type="match status" value="1"/>
</dbReference>
<dbReference type="OrthoDB" id="659577at2"/>
<gene>
    <name evidence="6" type="ORF">SAMN04488524_0450</name>
</gene>
<dbReference type="PANTHER" id="PTHR43133:SF46">
    <property type="entry name" value="RNA POLYMERASE SIGMA-70 FACTOR ECF SUBFAMILY"/>
    <property type="match status" value="1"/>
</dbReference>
<keyword evidence="3" id="KW-0731">Sigma factor</keyword>
<keyword evidence="2" id="KW-0805">Transcription regulation</keyword>
<dbReference type="InterPro" id="IPR013249">
    <property type="entry name" value="RNA_pol_sigma70_r4_t2"/>
</dbReference>
<evidence type="ECO:0000256" key="2">
    <source>
        <dbReference type="ARBA" id="ARBA00023015"/>
    </source>
</evidence>
<comment type="similarity">
    <text evidence="1">Belongs to the sigma-70 factor family. ECF subfamily.</text>
</comment>
<evidence type="ECO:0000256" key="1">
    <source>
        <dbReference type="ARBA" id="ARBA00010641"/>
    </source>
</evidence>
<dbReference type="STRING" id="151894.SAMN04488524_0450"/>
<evidence type="ECO:0000313" key="6">
    <source>
        <dbReference type="EMBL" id="SMC44411.1"/>
    </source>
</evidence>
<dbReference type="AlphaFoldDB" id="A0A1W1Z8C8"/>
<dbReference type="Pfam" id="PF08281">
    <property type="entry name" value="Sigma70_r4_2"/>
    <property type="match status" value="1"/>
</dbReference>
<dbReference type="SMART" id="SM00421">
    <property type="entry name" value="HTH_LUXR"/>
    <property type="match status" value="1"/>
</dbReference>
<dbReference type="GO" id="GO:0016987">
    <property type="term" value="F:sigma factor activity"/>
    <property type="evidence" value="ECO:0007669"/>
    <property type="project" value="UniProtKB-KW"/>
</dbReference>
<dbReference type="InterPro" id="IPR013325">
    <property type="entry name" value="RNA_pol_sigma_r2"/>
</dbReference>
<keyword evidence="4" id="KW-0804">Transcription</keyword>
<dbReference type="Proteomes" id="UP000192756">
    <property type="component" value="Unassembled WGS sequence"/>
</dbReference>
<dbReference type="InterPro" id="IPR007627">
    <property type="entry name" value="RNA_pol_sigma70_r2"/>
</dbReference>
<dbReference type="RefSeq" id="WP_084236794.1">
    <property type="nucleotide sequence ID" value="NZ_FWXT01000001.1"/>
</dbReference>
<keyword evidence="7" id="KW-1185">Reference proteome</keyword>
<accession>A0A1W1Z8C8</accession>
<organism evidence="6 7">
    <name type="scientific">Pedobacter africanus</name>
    <dbReference type="NCBI Taxonomy" id="151894"/>
    <lineage>
        <taxon>Bacteria</taxon>
        <taxon>Pseudomonadati</taxon>
        <taxon>Bacteroidota</taxon>
        <taxon>Sphingobacteriia</taxon>
        <taxon>Sphingobacteriales</taxon>
        <taxon>Sphingobacteriaceae</taxon>
        <taxon>Pedobacter</taxon>
    </lineage>
</organism>
<sequence length="196" mass="23078">MRAYGGYTDQELVVLLKQNNEAAFRLIFDAWHKKLYHFSLRYLNSREQSEEAVHDALINLWASREKIDETQPLGAYLYTICKRLCLNRIREAARFHAAAEKLWARYQDISHSTEEVLNLAELEAFTEQAVEKLSKQQQLVFRMSRYEGLSQQEIADKLNISKETVKKHSAEALKALRIHFETYGFSWLFLIFLNKM</sequence>
<dbReference type="GO" id="GO:0003677">
    <property type="term" value="F:DNA binding"/>
    <property type="evidence" value="ECO:0007669"/>
    <property type="project" value="InterPro"/>
</dbReference>
<dbReference type="InterPro" id="IPR013324">
    <property type="entry name" value="RNA_pol_sigma_r3/r4-like"/>
</dbReference>
<dbReference type="InterPro" id="IPR039425">
    <property type="entry name" value="RNA_pol_sigma-70-like"/>
</dbReference>
<name>A0A1W1Z8C8_9SPHI</name>
<dbReference type="InterPro" id="IPR014327">
    <property type="entry name" value="RNA_pol_sigma70_bacteroid"/>
</dbReference>
<dbReference type="Pfam" id="PF04542">
    <property type="entry name" value="Sigma70_r2"/>
    <property type="match status" value="1"/>
</dbReference>
<dbReference type="SUPFAM" id="SSF88946">
    <property type="entry name" value="Sigma2 domain of RNA polymerase sigma factors"/>
    <property type="match status" value="1"/>
</dbReference>
<dbReference type="NCBIfam" id="TIGR02985">
    <property type="entry name" value="Sig70_bacteroi1"/>
    <property type="match status" value="1"/>
</dbReference>
<evidence type="ECO:0000256" key="4">
    <source>
        <dbReference type="ARBA" id="ARBA00023163"/>
    </source>
</evidence>
<dbReference type="PRINTS" id="PR00038">
    <property type="entry name" value="HTHLUXR"/>
</dbReference>
<protein>
    <submittedName>
        <fullName evidence="6">RNA polymerase sigma-70 factor, ECF subfamily</fullName>
    </submittedName>
</protein>
<feature type="domain" description="HTH luxR-type" evidence="5">
    <location>
        <begin position="130"/>
        <end position="188"/>
    </location>
</feature>
<reference evidence="7" key="1">
    <citation type="submission" date="2017-04" db="EMBL/GenBank/DDBJ databases">
        <authorList>
            <person name="Varghese N."/>
            <person name="Submissions S."/>
        </authorList>
    </citation>
    <scope>NUCLEOTIDE SEQUENCE [LARGE SCALE GENOMIC DNA]</scope>
    <source>
        <strain evidence="7">DSM 12126</strain>
    </source>
</reference>
<evidence type="ECO:0000313" key="7">
    <source>
        <dbReference type="Proteomes" id="UP000192756"/>
    </source>
</evidence>
<dbReference type="NCBIfam" id="TIGR02937">
    <property type="entry name" value="sigma70-ECF"/>
    <property type="match status" value="1"/>
</dbReference>
<dbReference type="InterPro" id="IPR036388">
    <property type="entry name" value="WH-like_DNA-bd_sf"/>
</dbReference>
<dbReference type="GO" id="GO:0006352">
    <property type="term" value="P:DNA-templated transcription initiation"/>
    <property type="evidence" value="ECO:0007669"/>
    <property type="project" value="InterPro"/>
</dbReference>
<dbReference type="InterPro" id="IPR014284">
    <property type="entry name" value="RNA_pol_sigma-70_dom"/>
</dbReference>
<evidence type="ECO:0000259" key="5">
    <source>
        <dbReference type="SMART" id="SM00421"/>
    </source>
</evidence>
<evidence type="ECO:0000256" key="3">
    <source>
        <dbReference type="ARBA" id="ARBA00023082"/>
    </source>
</evidence>
<dbReference type="SUPFAM" id="SSF88659">
    <property type="entry name" value="Sigma3 and sigma4 domains of RNA polymerase sigma factors"/>
    <property type="match status" value="1"/>
</dbReference>
<dbReference type="Gene3D" id="1.10.1740.10">
    <property type="match status" value="1"/>
</dbReference>
<dbReference type="PANTHER" id="PTHR43133">
    <property type="entry name" value="RNA POLYMERASE ECF-TYPE SIGMA FACTO"/>
    <property type="match status" value="1"/>
</dbReference>
<dbReference type="Gene3D" id="1.10.10.10">
    <property type="entry name" value="Winged helix-like DNA-binding domain superfamily/Winged helix DNA-binding domain"/>
    <property type="match status" value="1"/>
</dbReference>